<protein>
    <submittedName>
        <fullName evidence="1">Uncharacterized protein</fullName>
    </submittedName>
</protein>
<accession>A0A4S3J2I1</accession>
<dbReference type="VEuPathDB" id="FungiDB:EYZ11_011772"/>
<keyword evidence="2" id="KW-1185">Reference proteome</keyword>
<sequence>MQVIMRKRYREKPNFDTDCAIATSGYHSSRGMWIIRIKIDLVGDKSTVTGAMIC</sequence>
<gene>
    <name evidence="1" type="ORF">EYZ11_011772</name>
</gene>
<reference evidence="1 2" key="1">
    <citation type="submission" date="2019-03" db="EMBL/GenBank/DDBJ databases">
        <title>The genome sequence of a newly discovered highly antifungal drug resistant Aspergillus species, Aspergillus tanneri NIH 1004.</title>
        <authorList>
            <person name="Mounaud S."/>
            <person name="Singh I."/>
            <person name="Joardar V."/>
            <person name="Pakala S."/>
            <person name="Pakala S."/>
            <person name="Venepally P."/>
            <person name="Hoover J."/>
            <person name="Nierman W."/>
            <person name="Chung J."/>
            <person name="Losada L."/>
        </authorList>
    </citation>
    <scope>NUCLEOTIDE SEQUENCE [LARGE SCALE GENOMIC DNA]</scope>
    <source>
        <strain evidence="1 2">NIH1004</strain>
    </source>
</reference>
<dbReference type="Proteomes" id="UP000308092">
    <property type="component" value="Unassembled WGS sequence"/>
</dbReference>
<name>A0A4S3J2I1_9EURO</name>
<organism evidence="1 2">
    <name type="scientific">Aspergillus tanneri</name>
    <dbReference type="NCBI Taxonomy" id="1220188"/>
    <lineage>
        <taxon>Eukaryota</taxon>
        <taxon>Fungi</taxon>
        <taxon>Dikarya</taxon>
        <taxon>Ascomycota</taxon>
        <taxon>Pezizomycotina</taxon>
        <taxon>Eurotiomycetes</taxon>
        <taxon>Eurotiomycetidae</taxon>
        <taxon>Eurotiales</taxon>
        <taxon>Aspergillaceae</taxon>
        <taxon>Aspergillus</taxon>
        <taxon>Aspergillus subgen. Circumdati</taxon>
    </lineage>
</organism>
<evidence type="ECO:0000313" key="1">
    <source>
        <dbReference type="EMBL" id="THC88782.1"/>
    </source>
</evidence>
<proteinExistence type="predicted"/>
<dbReference type="AlphaFoldDB" id="A0A4S3J2I1"/>
<evidence type="ECO:0000313" key="2">
    <source>
        <dbReference type="Proteomes" id="UP000308092"/>
    </source>
</evidence>
<dbReference type="EMBL" id="SOSA01000770">
    <property type="protein sequence ID" value="THC88782.1"/>
    <property type="molecule type" value="Genomic_DNA"/>
</dbReference>
<comment type="caution">
    <text evidence="1">The sequence shown here is derived from an EMBL/GenBank/DDBJ whole genome shotgun (WGS) entry which is preliminary data.</text>
</comment>